<name>A0A151M5G4_ALLMI</name>
<dbReference type="STRING" id="8496.A0A151M5G4"/>
<reference evidence="1 2" key="1">
    <citation type="journal article" date="2012" name="Genome Biol.">
        <title>Sequencing three crocodilian genomes to illuminate the evolution of archosaurs and amniotes.</title>
        <authorList>
            <person name="St John J.A."/>
            <person name="Braun E.L."/>
            <person name="Isberg S.R."/>
            <person name="Miles L.G."/>
            <person name="Chong A.Y."/>
            <person name="Gongora J."/>
            <person name="Dalzell P."/>
            <person name="Moran C."/>
            <person name="Bed'hom B."/>
            <person name="Abzhanov A."/>
            <person name="Burgess S.C."/>
            <person name="Cooksey A.M."/>
            <person name="Castoe T.A."/>
            <person name="Crawford N.G."/>
            <person name="Densmore L.D."/>
            <person name="Drew J.C."/>
            <person name="Edwards S.V."/>
            <person name="Faircloth B.C."/>
            <person name="Fujita M.K."/>
            <person name="Greenwold M.J."/>
            <person name="Hoffmann F.G."/>
            <person name="Howard J.M."/>
            <person name="Iguchi T."/>
            <person name="Janes D.E."/>
            <person name="Khan S.Y."/>
            <person name="Kohno S."/>
            <person name="de Koning A.J."/>
            <person name="Lance S.L."/>
            <person name="McCarthy F.M."/>
            <person name="McCormack J.E."/>
            <person name="Merchant M.E."/>
            <person name="Peterson D.G."/>
            <person name="Pollock D.D."/>
            <person name="Pourmand N."/>
            <person name="Raney B.J."/>
            <person name="Roessler K.A."/>
            <person name="Sanford J.R."/>
            <person name="Sawyer R.H."/>
            <person name="Schmidt C.J."/>
            <person name="Triplett E.W."/>
            <person name="Tuberville T.D."/>
            <person name="Venegas-Anaya M."/>
            <person name="Howard J.T."/>
            <person name="Jarvis E.D."/>
            <person name="Guillette L.J.Jr."/>
            <person name="Glenn T.C."/>
            <person name="Green R.E."/>
            <person name="Ray D.A."/>
        </authorList>
    </citation>
    <scope>NUCLEOTIDE SEQUENCE [LARGE SCALE GENOMIC DNA]</scope>
    <source>
        <strain evidence="1">KSC_2009_1</strain>
    </source>
</reference>
<gene>
    <name evidence="1" type="ORF">Y1Q_0015273</name>
</gene>
<sequence length="74" mass="8249">MGDLRSQLQSLEGVLETSQQTIKVLLDVIQDLEKKEAQRDGPSLGGYALRRSYRTGQDIANCGTCRDCACIIYR</sequence>
<accession>A0A151M5G4</accession>
<evidence type="ECO:0000313" key="2">
    <source>
        <dbReference type="Proteomes" id="UP000050525"/>
    </source>
</evidence>
<evidence type="ECO:0000313" key="1">
    <source>
        <dbReference type="EMBL" id="KYO19738.1"/>
    </source>
</evidence>
<dbReference type="EMBL" id="AKHW03006563">
    <property type="protein sequence ID" value="KYO19738.1"/>
    <property type="molecule type" value="Genomic_DNA"/>
</dbReference>
<protein>
    <submittedName>
        <fullName evidence="1">Protein FAM196B-like</fullName>
    </submittedName>
</protein>
<dbReference type="Proteomes" id="UP000050525">
    <property type="component" value="Unassembled WGS sequence"/>
</dbReference>
<keyword evidence="2" id="KW-1185">Reference proteome</keyword>
<dbReference type="PANTHER" id="PTHR28682">
    <property type="entry name" value="INHIBITORY SYNAPTIC FACTOR 2A-RELATED"/>
    <property type="match status" value="1"/>
</dbReference>
<dbReference type="PANTHER" id="PTHR28682:SF6">
    <property type="entry name" value="MUCIN-5AC"/>
    <property type="match status" value="1"/>
</dbReference>
<dbReference type="AlphaFoldDB" id="A0A151M5G4"/>
<dbReference type="InterPro" id="IPR029337">
    <property type="entry name" value="INSYN2"/>
</dbReference>
<comment type="caution">
    <text evidence="1">The sequence shown here is derived from an EMBL/GenBank/DDBJ whole genome shotgun (WGS) entry which is preliminary data.</text>
</comment>
<proteinExistence type="predicted"/>
<organism evidence="1 2">
    <name type="scientific">Alligator mississippiensis</name>
    <name type="common">American alligator</name>
    <dbReference type="NCBI Taxonomy" id="8496"/>
    <lineage>
        <taxon>Eukaryota</taxon>
        <taxon>Metazoa</taxon>
        <taxon>Chordata</taxon>
        <taxon>Craniata</taxon>
        <taxon>Vertebrata</taxon>
        <taxon>Euteleostomi</taxon>
        <taxon>Archelosauria</taxon>
        <taxon>Archosauria</taxon>
        <taxon>Crocodylia</taxon>
        <taxon>Alligatoridae</taxon>
        <taxon>Alligatorinae</taxon>
        <taxon>Alligator</taxon>
    </lineage>
</organism>
<dbReference type="Pfam" id="PF15265">
    <property type="entry name" value="FAM196"/>
    <property type="match status" value="1"/>
</dbReference>